<accession>A0ABD1GGX6</accession>
<organism evidence="1 2">
    <name type="scientific">Salvia divinorum</name>
    <name type="common">Maria pastora</name>
    <name type="synonym">Diviner's sage</name>
    <dbReference type="NCBI Taxonomy" id="28513"/>
    <lineage>
        <taxon>Eukaryota</taxon>
        <taxon>Viridiplantae</taxon>
        <taxon>Streptophyta</taxon>
        <taxon>Embryophyta</taxon>
        <taxon>Tracheophyta</taxon>
        <taxon>Spermatophyta</taxon>
        <taxon>Magnoliopsida</taxon>
        <taxon>eudicotyledons</taxon>
        <taxon>Gunneridae</taxon>
        <taxon>Pentapetalae</taxon>
        <taxon>asterids</taxon>
        <taxon>lamiids</taxon>
        <taxon>Lamiales</taxon>
        <taxon>Lamiaceae</taxon>
        <taxon>Nepetoideae</taxon>
        <taxon>Mentheae</taxon>
        <taxon>Salviinae</taxon>
        <taxon>Salvia</taxon>
        <taxon>Salvia subgen. Calosphace</taxon>
    </lineage>
</organism>
<gene>
    <name evidence="1" type="ORF">AAHA92_20361</name>
</gene>
<evidence type="ECO:0000313" key="2">
    <source>
        <dbReference type="Proteomes" id="UP001567538"/>
    </source>
</evidence>
<dbReference type="Proteomes" id="UP001567538">
    <property type="component" value="Unassembled WGS sequence"/>
</dbReference>
<proteinExistence type="predicted"/>
<dbReference type="EMBL" id="JBEAFC010000008">
    <property type="protein sequence ID" value="KAL1543379.1"/>
    <property type="molecule type" value="Genomic_DNA"/>
</dbReference>
<dbReference type="AlphaFoldDB" id="A0ABD1GGX6"/>
<sequence length="150" mass="17224">MTYRKTTSFVLRYPEYAKPHNENPYWFVQCLCSKNDCLNESPRNNQFSLKKSHHNSLLNSSASFTADPNSYLTQLCTQNELNQAVNVLSSVGRELRTDIEEETFVSLVRLCEYKRASNEGFIDELILVRQLLNKSLGWITGALDILHSAM</sequence>
<keyword evidence="2" id="KW-1185">Reference proteome</keyword>
<protein>
    <submittedName>
        <fullName evidence="1">Pentatricopeptide repeat-containing protein-like protein, chloroplastic</fullName>
    </submittedName>
</protein>
<reference evidence="1 2" key="1">
    <citation type="submission" date="2024-06" db="EMBL/GenBank/DDBJ databases">
        <title>A chromosome level genome sequence of Diviner's sage (Salvia divinorum).</title>
        <authorList>
            <person name="Ford S.A."/>
            <person name="Ro D.-K."/>
            <person name="Ness R.W."/>
            <person name="Phillips M.A."/>
        </authorList>
    </citation>
    <scope>NUCLEOTIDE SEQUENCE [LARGE SCALE GENOMIC DNA]</scope>
    <source>
        <strain evidence="1">SAF-2024a</strain>
        <tissue evidence="1">Leaf</tissue>
    </source>
</reference>
<evidence type="ECO:0000313" key="1">
    <source>
        <dbReference type="EMBL" id="KAL1543379.1"/>
    </source>
</evidence>
<name>A0ABD1GGX6_SALDI</name>
<comment type="caution">
    <text evidence="1">The sequence shown here is derived from an EMBL/GenBank/DDBJ whole genome shotgun (WGS) entry which is preliminary data.</text>
</comment>